<reference evidence="1" key="1">
    <citation type="submission" date="2021-07" db="EMBL/GenBank/DDBJ databases">
        <authorList>
            <person name="Durling M."/>
        </authorList>
    </citation>
    <scope>NUCLEOTIDE SEQUENCE</scope>
</reference>
<dbReference type="EMBL" id="CAJVRL010000109">
    <property type="protein sequence ID" value="CAG8961427.1"/>
    <property type="molecule type" value="Genomic_DNA"/>
</dbReference>
<evidence type="ECO:0000313" key="2">
    <source>
        <dbReference type="Proteomes" id="UP000696280"/>
    </source>
</evidence>
<sequence>MYTTSNGMRCFLARFATTVVWAMLAFSHSIWAKWAAKKLMTIWDTSDLNSRAEWNTWESDSEAIAKEL</sequence>
<proteinExistence type="predicted"/>
<organism evidence="1 2">
    <name type="scientific">Hymenoscyphus fraxineus</name>
    <dbReference type="NCBI Taxonomy" id="746836"/>
    <lineage>
        <taxon>Eukaryota</taxon>
        <taxon>Fungi</taxon>
        <taxon>Dikarya</taxon>
        <taxon>Ascomycota</taxon>
        <taxon>Pezizomycotina</taxon>
        <taxon>Leotiomycetes</taxon>
        <taxon>Helotiales</taxon>
        <taxon>Helotiaceae</taxon>
        <taxon>Hymenoscyphus</taxon>
    </lineage>
</organism>
<protein>
    <submittedName>
        <fullName evidence="1">Uncharacterized protein</fullName>
    </submittedName>
</protein>
<gene>
    <name evidence="1" type="ORF">HYFRA_00013877</name>
</gene>
<keyword evidence="2" id="KW-1185">Reference proteome</keyword>
<comment type="caution">
    <text evidence="1">The sequence shown here is derived from an EMBL/GenBank/DDBJ whole genome shotgun (WGS) entry which is preliminary data.</text>
</comment>
<name>A0A9N9LC23_9HELO</name>
<dbReference type="AlphaFoldDB" id="A0A9N9LC23"/>
<accession>A0A9N9LC23</accession>
<dbReference type="Proteomes" id="UP000696280">
    <property type="component" value="Unassembled WGS sequence"/>
</dbReference>
<evidence type="ECO:0000313" key="1">
    <source>
        <dbReference type="EMBL" id="CAG8961427.1"/>
    </source>
</evidence>